<evidence type="ECO:0000313" key="1">
    <source>
        <dbReference type="EMBL" id="KAK8192762.1"/>
    </source>
</evidence>
<evidence type="ECO:0000313" key="2">
    <source>
        <dbReference type="Proteomes" id="UP001320706"/>
    </source>
</evidence>
<proteinExistence type="predicted"/>
<accession>A0ACC3S3F1</accession>
<name>A0ACC3S3F1_9PEZI</name>
<comment type="caution">
    <text evidence="1">The sequence shown here is derived from an EMBL/GenBank/DDBJ whole genome shotgun (WGS) entry which is preliminary data.</text>
</comment>
<keyword evidence="2" id="KW-1185">Reference proteome</keyword>
<sequence>MKSDGGVIQEISDAHSALDECSRPVTPIEQAIQPRRLPFRYSTTTASDTLPDSDQSDADDTKSHELATRIKPRPDLDGEVYRGDIEGGSAETECNTDVDDWVDVDVDVSESGWTMV</sequence>
<organism evidence="1 2">
    <name type="scientific">Zalaria obscura</name>
    <dbReference type="NCBI Taxonomy" id="2024903"/>
    <lineage>
        <taxon>Eukaryota</taxon>
        <taxon>Fungi</taxon>
        <taxon>Dikarya</taxon>
        <taxon>Ascomycota</taxon>
        <taxon>Pezizomycotina</taxon>
        <taxon>Dothideomycetes</taxon>
        <taxon>Dothideomycetidae</taxon>
        <taxon>Dothideales</taxon>
        <taxon>Zalariaceae</taxon>
        <taxon>Zalaria</taxon>
    </lineage>
</organism>
<dbReference type="EMBL" id="JAMKPW020000044">
    <property type="protein sequence ID" value="KAK8192762.1"/>
    <property type="molecule type" value="Genomic_DNA"/>
</dbReference>
<protein>
    <submittedName>
        <fullName evidence="1">Uncharacterized protein</fullName>
    </submittedName>
</protein>
<reference evidence="1" key="1">
    <citation type="submission" date="2024-02" db="EMBL/GenBank/DDBJ databases">
        <title>Metagenome Assembled Genome of Zalaria obscura JY119.</title>
        <authorList>
            <person name="Vighnesh L."/>
            <person name="Jagadeeshwari U."/>
            <person name="Venkata Ramana C."/>
            <person name="Sasikala C."/>
        </authorList>
    </citation>
    <scope>NUCLEOTIDE SEQUENCE</scope>
    <source>
        <strain evidence="1">JY119</strain>
    </source>
</reference>
<gene>
    <name evidence="1" type="ORF">M8818_007934</name>
</gene>
<dbReference type="Proteomes" id="UP001320706">
    <property type="component" value="Unassembled WGS sequence"/>
</dbReference>